<evidence type="ECO:0000259" key="11">
    <source>
        <dbReference type="PROSITE" id="PS51900"/>
    </source>
</evidence>
<dbReference type="GO" id="GO:0003677">
    <property type="term" value="F:DNA binding"/>
    <property type="evidence" value="ECO:0007669"/>
    <property type="project" value="UniProtKB-UniRule"/>
</dbReference>
<protein>
    <submittedName>
        <fullName evidence="12">Site-specific integrase</fullName>
    </submittedName>
</protein>
<dbReference type="Gene3D" id="1.10.443.10">
    <property type="entry name" value="Intergrase catalytic core"/>
    <property type="match status" value="1"/>
</dbReference>
<keyword evidence="5" id="KW-0229">DNA integration</keyword>
<dbReference type="GO" id="GO:0015074">
    <property type="term" value="P:DNA integration"/>
    <property type="evidence" value="ECO:0007669"/>
    <property type="project" value="UniProtKB-KW"/>
</dbReference>
<feature type="domain" description="Core-binding (CB)" evidence="11">
    <location>
        <begin position="51"/>
        <end position="157"/>
    </location>
</feature>
<dbReference type="InterPro" id="IPR013762">
    <property type="entry name" value="Integrase-like_cat_sf"/>
</dbReference>
<dbReference type="InterPro" id="IPR044068">
    <property type="entry name" value="CB"/>
</dbReference>
<evidence type="ECO:0000256" key="4">
    <source>
        <dbReference type="ARBA" id="ARBA00022829"/>
    </source>
</evidence>
<dbReference type="CDD" id="cd00397">
    <property type="entry name" value="DNA_BRE_C"/>
    <property type="match status" value="1"/>
</dbReference>
<dbReference type="OrthoDB" id="8610787at2"/>
<reference evidence="12 13" key="1">
    <citation type="submission" date="2018-07" db="EMBL/GenBank/DDBJ databases">
        <title>Marsedoiliclastica nanhaica gen. nov. sp. nov., a novel marine hydrocarbonoclastic bacterium isolated from an in-situ enriched hydrocarbon-degrading consortium in deep-sea sediment.</title>
        <authorList>
            <person name="Dong C."/>
            <person name="Ma T."/>
            <person name="Liu R."/>
            <person name="Shao Z."/>
        </authorList>
    </citation>
    <scope>NUCLEOTIDE SEQUENCE [LARGE SCALE GENOMIC DNA]</scope>
    <source>
        <strain evidence="13">soil36-7</strain>
        <plasmid evidence="12 13">psoil36-7</plasmid>
    </source>
</reference>
<keyword evidence="7" id="KW-0233">DNA recombination</keyword>
<dbReference type="AlphaFoldDB" id="A0A4P7XLB1"/>
<dbReference type="PANTHER" id="PTHR30349:SF77">
    <property type="entry name" value="TYROSINE RECOMBINASE XERC"/>
    <property type="match status" value="1"/>
</dbReference>
<dbReference type="Pfam" id="PF00589">
    <property type="entry name" value="Phage_integrase"/>
    <property type="match status" value="1"/>
</dbReference>
<sequence>MTNNMVSNRPADQQLVREISEVFPWGHPQWAQSIPVRRGFLRNDRPLISADTDCEAVAMWLAEVAKNSERTLEAYKREAERLLLWAADSGMALSEVLRDDLSAYHDFLEDPPKNSPLIGKKVYKRTDIRWRPFTGALSENSIKASFTILRSLYSYLSSSAWLRANPFPDKKFKPAPEPDPGKRSLNKFEMRAIFSWLSVNSTSAKTDFQRLTAARTRWVVAILLHLGLRESECAMASMGDFEYVRQAKRNFWELAVTGKGGKRASIAASEQCMQEVQRFRVELGLSPMPSPGEEFPLVPDLRQFRKNSSEAASQAKYFKPVERTLIYKLVKDVFRRAADLLEAAGGPEEDAAERAHAAANLRRASPHWLRHTSITDLVAVEPDLTIAQKFARHTNINTTAHYAKKGNEEVADRLEKRPRYE</sequence>
<geneLocation type="plasmid" evidence="12 13">
    <name>psoil36-7</name>
</geneLocation>
<dbReference type="InterPro" id="IPR010998">
    <property type="entry name" value="Integrase_recombinase_N"/>
</dbReference>
<evidence type="ECO:0000313" key="12">
    <source>
        <dbReference type="EMBL" id="QCF28046.1"/>
    </source>
</evidence>
<keyword evidence="13" id="KW-1185">Reference proteome</keyword>
<dbReference type="GO" id="GO:0005737">
    <property type="term" value="C:cytoplasm"/>
    <property type="evidence" value="ECO:0007669"/>
    <property type="project" value="UniProtKB-SubCell"/>
</dbReference>
<evidence type="ECO:0000256" key="9">
    <source>
        <dbReference type="PROSITE-ProRule" id="PRU01248"/>
    </source>
</evidence>
<name>A0A4P7XLB1_9ALTE</name>
<dbReference type="PROSITE" id="PS51900">
    <property type="entry name" value="CB"/>
    <property type="match status" value="1"/>
</dbReference>
<evidence type="ECO:0000256" key="2">
    <source>
        <dbReference type="ARBA" id="ARBA00022490"/>
    </source>
</evidence>
<evidence type="ECO:0000256" key="1">
    <source>
        <dbReference type="ARBA" id="ARBA00004496"/>
    </source>
</evidence>
<keyword evidence="8" id="KW-0131">Cell cycle</keyword>
<dbReference type="InterPro" id="IPR002104">
    <property type="entry name" value="Integrase_catalytic"/>
</dbReference>
<dbReference type="GO" id="GO:0006310">
    <property type="term" value="P:DNA recombination"/>
    <property type="evidence" value="ECO:0007669"/>
    <property type="project" value="UniProtKB-KW"/>
</dbReference>
<organism evidence="12 13">
    <name type="scientific">Hydrocarboniclastica marina</name>
    <dbReference type="NCBI Taxonomy" id="2259620"/>
    <lineage>
        <taxon>Bacteria</taxon>
        <taxon>Pseudomonadati</taxon>
        <taxon>Pseudomonadota</taxon>
        <taxon>Gammaproteobacteria</taxon>
        <taxon>Alteromonadales</taxon>
        <taxon>Alteromonadaceae</taxon>
        <taxon>Hydrocarboniclastica</taxon>
    </lineage>
</organism>
<dbReference type="PROSITE" id="PS51898">
    <property type="entry name" value="TYR_RECOMBINASE"/>
    <property type="match status" value="1"/>
</dbReference>
<dbReference type="SUPFAM" id="SSF56349">
    <property type="entry name" value="DNA breaking-rejoining enzymes"/>
    <property type="match status" value="1"/>
</dbReference>
<dbReference type="KEGG" id="hmi:soil367_18405"/>
<keyword evidence="6 9" id="KW-0238">DNA-binding</keyword>
<evidence type="ECO:0000256" key="8">
    <source>
        <dbReference type="ARBA" id="ARBA00023306"/>
    </source>
</evidence>
<keyword evidence="3" id="KW-0132">Cell division</keyword>
<evidence type="ECO:0000259" key="10">
    <source>
        <dbReference type="PROSITE" id="PS51898"/>
    </source>
</evidence>
<accession>A0A4P7XLB1</accession>
<dbReference type="Gene3D" id="1.10.150.130">
    <property type="match status" value="1"/>
</dbReference>
<keyword evidence="2" id="KW-0963">Cytoplasm</keyword>
<dbReference type="PANTHER" id="PTHR30349">
    <property type="entry name" value="PHAGE INTEGRASE-RELATED"/>
    <property type="match status" value="1"/>
</dbReference>
<evidence type="ECO:0000256" key="6">
    <source>
        <dbReference type="ARBA" id="ARBA00023125"/>
    </source>
</evidence>
<dbReference type="Proteomes" id="UP000298049">
    <property type="component" value="Plasmid psoil36-7"/>
</dbReference>
<evidence type="ECO:0000256" key="5">
    <source>
        <dbReference type="ARBA" id="ARBA00022908"/>
    </source>
</evidence>
<proteinExistence type="predicted"/>
<dbReference type="GO" id="GO:0051301">
    <property type="term" value="P:cell division"/>
    <property type="evidence" value="ECO:0007669"/>
    <property type="project" value="UniProtKB-KW"/>
</dbReference>
<comment type="subcellular location">
    <subcellularLocation>
        <location evidence="1">Cytoplasm</location>
    </subcellularLocation>
</comment>
<dbReference type="GO" id="GO:0007059">
    <property type="term" value="P:chromosome segregation"/>
    <property type="evidence" value="ECO:0007669"/>
    <property type="project" value="UniProtKB-KW"/>
</dbReference>
<keyword evidence="12" id="KW-0614">Plasmid</keyword>
<evidence type="ECO:0000313" key="13">
    <source>
        <dbReference type="Proteomes" id="UP000298049"/>
    </source>
</evidence>
<keyword evidence="4" id="KW-0159">Chromosome partition</keyword>
<gene>
    <name evidence="12" type="ORF">soil367_18405</name>
</gene>
<dbReference type="InterPro" id="IPR011010">
    <property type="entry name" value="DNA_brk_join_enz"/>
</dbReference>
<evidence type="ECO:0000256" key="3">
    <source>
        <dbReference type="ARBA" id="ARBA00022618"/>
    </source>
</evidence>
<dbReference type="EMBL" id="CP031094">
    <property type="protein sequence ID" value="QCF28046.1"/>
    <property type="molecule type" value="Genomic_DNA"/>
</dbReference>
<feature type="domain" description="Tyr recombinase" evidence="10">
    <location>
        <begin position="180"/>
        <end position="415"/>
    </location>
</feature>
<dbReference type="InterPro" id="IPR050090">
    <property type="entry name" value="Tyrosine_recombinase_XerCD"/>
</dbReference>
<evidence type="ECO:0000256" key="7">
    <source>
        <dbReference type="ARBA" id="ARBA00023172"/>
    </source>
</evidence>